<dbReference type="InterPro" id="IPR058130">
    <property type="entry name" value="PEA_transf_C"/>
</dbReference>
<comment type="caution">
    <text evidence="9">The sequence shown here is derived from an EMBL/GenBank/DDBJ whole genome shotgun (WGS) entry which is preliminary data.</text>
</comment>
<dbReference type="InterPro" id="IPR000917">
    <property type="entry name" value="Sulfatase_N"/>
</dbReference>
<dbReference type="PANTHER" id="PTHR30443:SF0">
    <property type="entry name" value="PHOSPHOETHANOLAMINE TRANSFERASE EPTA"/>
    <property type="match status" value="1"/>
</dbReference>
<feature type="transmembrane region" description="Helical" evidence="7">
    <location>
        <begin position="35"/>
        <end position="54"/>
    </location>
</feature>
<dbReference type="InterPro" id="IPR017850">
    <property type="entry name" value="Alkaline_phosphatase_core_sf"/>
</dbReference>
<dbReference type="Pfam" id="PF00884">
    <property type="entry name" value="Sulfatase"/>
    <property type="match status" value="1"/>
</dbReference>
<dbReference type="GO" id="GO:0016776">
    <property type="term" value="F:phosphotransferase activity, phosphate group as acceptor"/>
    <property type="evidence" value="ECO:0007669"/>
    <property type="project" value="TreeGrafter"/>
</dbReference>
<accession>A0A7X4GWB9</accession>
<feature type="transmembrane region" description="Helical" evidence="7">
    <location>
        <begin position="104"/>
        <end position="125"/>
    </location>
</feature>
<evidence type="ECO:0000256" key="5">
    <source>
        <dbReference type="ARBA" id="ARBA00022989"/>
    </source>
</evidence>
<gene>
    <name evidence="9" type="ORF">GTP45_24155</name>
</gene>
<feature type="transmembrane region" description="Helical" evidence="7">
    <location>
        <begin position="61"/>
        <end position="84"/>
    </location>
</feature>
<evidence type="ECO:0000313" key="10">
    <source>
        <dbReference type="Proteomes" id="UP000450012"/>
    </source>
</evidence>
<keyword evidence="10" id="KW-1185">Reference proteome</keyword>
<comment type="subcellular location">
    <subcellularLocation>
        <location evidence="1">Cell membrane</location>
        <topology evidence="1">Multi-pass membrane protein</topology>
    </subcellularLocation>
</comment>
<dbReference type="RefSeq" id="WP_161016414.1">
    <property type="nucleotide sequence ID" value="NZ_WWCK01000007.1"/>
</dbReference>
<dbReference type="CDD" id="cd16017">
    <property type="entry name" value="LptA"/>
    <property type="match status" value="1"/>
</dbReference>
<keyword evidence="9" id="KW-0378">Hydrolase</keyword>
<dbReference type="GO" id="GO:0009244">
    <property type="term" value="P:lipopolysaccharide core region biosynthetic process"/>
    <property type="evidence" value="ECO:0007669"/>
    <property type="project" value="TreeGrafter"/>
</dbReference>
<dbReference type="SUPFAM" id="SSF53649">
    <property type="entry name" value="Alkaline phosphatase-like"/>
    <property type="match status" value="1"/>
</dbReference>
<evidence type="ECO:0000256" key="3">
    <source>
        <dbReference type="ARBA" id="ARBA00022679"/>
    </source>
</evidence>
<evidence type="ECO:0000256" key="2">
    <source>
        <dbReference type="ARBA" id="ARBA00022475"/>
    </source>
</evidence>
<feature type="transmembrane region" description="Helical" evidence="7">
    <location>
        <begin position="145"/>
        <end position="163"/>
    </location>
</feature>
<dbReference type="AlphaFoldDB" id="A0A7X4GWB9"/>
<dbReference type="PANTHER" id="PTHR30443">
    <property type="entry name" value="INNER MEMBRANE PROTEIN"/>
    <property type="match status" value="1"/>
</dbReference>
<evidence type="ECO:0000256" key="1">
    <source>
        <dbReference type="ARBA" id="ARBA00004651"/>
    </source>
</evidence>
<proteinExistence type="predicted"/>
<dbReference type="InterPro" id="IPR040423">
    <property type="entry name" value="PEA_transferase"/>
</dbReference>
<reference evidence="9 10" key="1">
    <citation type="submission" date="2019-12" db="EMBL/GenBank/DDBJ databases">
        <title>Novel species isolated from a subtropical stream in China.</title>
        <authorList>
            <person name="Lu H."/>
        </authorList>
    </citation>
    <scope>NUCLEOTIDE SEQUENCE [LARGE SCALE GENOMIC DNA]</scope>
    <source>
        <strain evidence="9 10">FT55W</strain>
    </source>
</reference>
<keyword evidence="5 7" id="KW-1133">Transmembrane helix</keyword>
<evidence type="ECO:0000313" key="9">
    <source>
        <dbReference type="EMBL" id="MYM69917.1"/>
    </source>
</evidence>
<keyword evidence="6 7" id="KW-0472">Membrane</keyword>
<sequence length="528" mass="58251">MTTSRQRDLFITLALAAWLWLPTLAVLNTDHLHNGSEVCALLLFSLALLAAPLVIVPRLRIYFLCGSPLALLVLPYVYLTLLYGSVPGDALLVSALHTDAALSWQVLAAFGWRVALVPLSLLIYVLLARSLPLDWSLTAAARKRLLAAVLMLVMLALVGRQTLAQRLRLPPLLEQSTVNLAFPSGLAMSLLRLAHHEQGADQFTSVHGHAATAEPLLVVLVIGESLRSDHLGLNGYARNTTSRLAALGDEVLSFPDVASTANWTHQAVPGIVGARGASLPHTFAEAGFRTAWLSNQEPLPYSRRLDVVEHATSSQDTHLRTDVNLLPLFTSFVRQAGPRQFVVLHMIGSHIPYEERYTAASRTYTPTLRDLGVEQPLPQHKQAAINSYDNTVIETDQFLARVIAVLRAEQRPAIVLFTSDHGENLFDDERRLFMHAQAGPTRHDIQVPLLVWMNTPYRAAYPAVAQALRANHLKKISHVNIFPSLLEAGGVQWSGRDARRSFASSSYEEQPRAVMVDLRHSAPYDSLR</sequence>
<organism evidence="9 10">
    <name type="scientific">Duganella rivi</name>
    <dbReference type="NCBI Taxonomy" id="2666083"/>
    <lineage>
        <taxon>Bacteria</taxon>
        <taxon>Pseudomonadati</taxon>
        <taxon>Pseudomonadota</taxon>
        <taxon>Betaproteobacteria</taxon>
        <taxon>Burkholderiales</taxon>
        <taxon>Oxalobacteraceae</taxon>
        <taxon>Telluria group</taxon>
        <taxon>Duganella</taxon>
    </lineage>
</organism>
<dbReference type="GO" id="GO:0005886">
    <property type="term" value="C:plasma membrane"/>
    <property type="evidence" value="ECO:0007669"/>
    <property type="project" value="UniProtKB-SubCell"/>
</dbReference>
<evidence type="ECO:0000259" key="8">
    <source>
        <dbReference type="Pfam" id="PF00884"/>
    </source>
</evidence>
<keyword evidence="4 7" id="KW-0812">Transmembrane</keyword>
<dbReference type="GO" id="GO:0016787">
    <property type="term" value="F:hydrolase activity"/>
    <property type="evidence" value="ECO:0007669"/>
    <property type="project" value="UniProtKB-KW"/>
</dbReference>
<dbReference type="EMBL" id="WWCK01000007">
    <property type="protein sequence ID" value="MYM69917.1"/>
    <property type="molecule type" value="Genomic_DNA"/>
</dbReference>
<protein>
    <submittedName>
        <fullName evidence="9">Sulfatase-like hydrolase/transferase</fullName>
    </submittedName>
</protein>
<dbReference type="Gene3D" id="3.40.720.10">
    <property type="entry name" value="Alkaline Phosphatase, subunit A"/>
    <property type="match status" value="1"/>
</dbReference>
<name>A0A7X4GWB9_9BURK</name>
<keyword evidence="3" id="KW-0808">Transferase</keyword>
<dbReference type="Proteomes" id="UP000450012">
    <property type="component" value="Unassembled WGS sequence"/>
</dbReference>
<evidence type="ECO:0000256" key="6">
    <source>
        <dbReference type="ARBA" id="ARBA00023136"/>
    </source>
</evidence>
<evidence type="ECO:0000256" key="4">
    <source>
        <dbReference type="ARBA" id="ARBA00022692"/>
    </source>
</evidence>
<keyword evidence="2" id="KW-1003">Cell membrane</keyword>
<feature type="domain" description="Sulfatase N-terminal" evidence="8">
    <location>
        <begin position="218"/>
        <end position="491"/>
    </location>
</feature>
<evidence type="ECO:0000256" key="7">
    <source>
        <dbReference type="SAM" id="Phobius"/>
    </source>
</evidence>